<dbReference type="Proteomes" id="UP001209878">
    <property type="component" value="Unassembled WGS sequence"/>
</dbReference>
<dbReference type="SUPFAM" id="SSF48452">
    <property type="entry name" value="TPR-like"/>
    <property type="match status" value="1"/>
</dbReference>
<organism evidence="2 3">
    <name type="scientific">Ridgeia piscesae</name>
    <name type="common">Tubeworm</name>
    <dbReference type="NCBI Taxonomy" id="27915"/>
    <lineage>
        <taxon>Eukaryota</taxon>
        <taxon>Metazoa</taxon>
        <taxon>Spiralia</taxon>
        <taxon>Lophotrochozoa</taxon>
        <taxon>Annelida</taxon>
        <taxon>Polychaeta</taxon>
        <taxon>Sedentaria</taxon>
        <taxon>Canalipalpata</taxon>
        <taxon>Sabellida</taxon>
        <taxon>Siboglinidae</taxon>
        <taxon>Ridgeia</taxon>
    </lineage>
</organism>
<accession>A0AAD9NKQ1</accession>
<reference evidence="2" key="1">
    <citation type="journal article" date="2023" name="Mol. Biol. Evol.">
        <title>Third-Generation Sequencing Reveals the Adaptive Role of the Epigenome in Three Deep-Sea Polychaetes.</title>
        <authorList>
            <person name="Perez M."/>
            <person name="Aroh O."/>
            <person name="Sun Y."/>
            <person name="Lan Y."/>
            <person name="Juniper S.K."/>
            <person name="Young C.R."/>
            <person name="Angers B."/>
            <person name="Qian P.Y."/>
        </authorList>
    </citation>
    <scope>NUCLEOTIDE SEQUENCE</scope>
    <source>
        <strain evidence="2">R07B-5</strain>
    </source>
</reference>
<name>A0AAD9NKQ1_RIDPI</name>
<dbReference type="GO" id="GO:0005737">
    <property type="term" value="C:cytoplasm"/>
    <property type="evidence" value="ECO:0007669"/>
    <property type="project" value="TreeGrafter"/>
</dbReference>
<evidence type="ECO:0008006" key="4">
    <source>
        <dbReference type="Google" id="ProtNLM"/>
    </source>
</evidence>
<keyword evidence="3" id="KW-1185">Reference proteome</keyword>
<protein>
    <recommendedName>
        <fullName evidence="4">Tetratricopeptide repeat protein 12</fullName>
    </recommendedName>
</protein>
<dbReference type="Gene3D" id="1.25.10.10">
    <property type="entry name" value="Leucine-rich Repeat Variant"/>
    <property type="match status" value="2"/>
</dbReference>
<feature type="repeat" description="TPR" evidence="1">
    <location>
        <begin position="127"/>
        <end position="160"/>
    </location>
</feature>
<dbReference type="SMART" id="SM00028">
    <property type="entry name" value="TPR"/>
    <property type="match status" value="3"/>
</dbReference>
<dbReference type="PROSITE" id="PS50005">
    <property type="entry name" value="TPR"/>
    <property type="match status" value="3"/>
</dbReference>
<proteinExistence type="predicted"/>
<dbReference type="Gene3D" id="1.25.40.10">
    <property type="entry name" value="Tetratricopeptide repeat domain"/>
    <property type="match status" value="1"/>
</dbReference>
<dbReference type="InterPro" id="IPR011990">
    <property type="entry name" value="TPR-like_helical_dom_sf"/>
</dbReference>
<evidence type="ECO:0000256" key="1">
    <source>
        <dbReference type="PROSITE-ProRule" id="PRU00339"/>
    </source>
</evidence>
<dbReference type="Pfam" id="PF00515">
    <property type="entry name" value="TPR_1"/>
    <property type="match status" value="2"/>
</dbReference>
<dbReference type="GO" id="GO:0070286">
    <property type="term" value="P:axonemal dynein complex assembly"/>
    <property type="evidence" value="ECO:0007669"/>
    <property type="project" value="TreeGrafter"/>
</dbReference>
<dbReference type="PANTHER" id="PTHR46540:SF1">
    <property type="entry name" value="TETRATRICOPEPTIDE REPEAT PROTEIN 12"/>
    <property type="match status" value="1"/>
</dbReference>
<gene>
    <name evidence="2" type="ORF">NP493_987g00018</name>
</gene>
<evidence type="ECO:0000313" key="2">
    <source>
        <dbReference type="EMBL" id="KAK2172133.1"/>
    </source>
</evidence>
<dbReference type="InterPro" id="IPR043195">
    <property type="entry name" value="TTC12"/>
</dbReference>
<sequence length="674" mass="74551">MKSLVNPGEEKTQDVLKKADDFIEKVNEVKKYKPQDNTGVNRSVINKKAFDDESPPVADSHIGEGMDIDAFMKAMEADVAERGARKRESKKAATAIKLKGNEQYTAGNYEAAIEHYTEALTLIRDMPALYTNRAQAYIKLGEYQKAIDDCEWALRASKECIKAYIHMGRAKLALKQYDDAIDCYNQAIEVDPKKETTIRTYIAEAERMKRVDSEEDTVKKSLEENSEEALSLVDLMKKINKANQLPIFYSGGLRILEKKLNNTDDRTLFRINGGLKIPQSHPLISQYFTAEAGNLSTEQLDVCTVTLQTLAAACADNEENQRQLLSESDLCVRLLDWLQVTDIKYKQVQGAVISLLHVISENTAGSVVVMSSFDFSRLLVIVLRLMTQPGPIGVASAGFLNNLALCKQFKMLMQNELDAILPSLDNLLKDGGIPNKLVLPHVIAILTNICTDSSIRQKLTCHDDIWQFCASVLETHIVAMDQPQNYEVVFNVLGLLNNLTVKSTDQMCTHAERLCGLCCCLVSSTECVDLLERVCGILAALLHYSASTVDHVCQLGLIPNLLSVLKKHDTTTIAKPVTRCFAACTKSNLEARAALSQKQGLATLLQMVKHKEELVVGNAALCLTHCCEVAGVCRRLTKTSIVLDLLIYASGGNNHSVQHNCAILLAKLSKGDPR</sequence>
<dbReference type="GO" id="GO:0005813">
    <property type="term" value="C:centrosome"/>
    <property type="evidence" value="ECO:0007669"/>
    <property type="project" value="TreeGrafter"/>
</dbReference>
<dbReference type="PANTHER" id="PTHR46540">
    <property type="entry name" value="TETRATRICOPEPTIDE REPEAT PROTEIN 12"/>
    <property type="match status" value="1"/>
</dbReference>
<dbReference type="EMBL" id="JAODUO010000989">
    <property type="protein sequence ID" value="KAK2172133.1"/>
    <property type="molecule type" value="Genomic_DNA"/>
</dbReference>
<dbReference type="GO" id="GO:0007288">
    <property type="term" value="P:sperm axoneme assembly"/>
    <property type="evidence" value="ECO:0007669"/>
    <property type="project" value="TreeGrafter"/>
</dbReference>
<dbReference type="InterPro" id="IPR016024">
    <property type="entry name" value="ARM-type_fold"/>
</dbReference>
<dbReference type="InterPro" id="IPR019734">
    <property type="entry name" value="TPR_rpt"/>
</dbReference>
<dbReference type="PROSITE" id="PS50293">
    <property type="entry name" value="TPR_REGION"/>
    <property type="match status" value="1"/>
</dbReference>
<feature type="repeat" description="TPR" evidence="1">
    <location>
        <begin position="161"/>
        <end position="194"/>
    </location>
</feature>
<comment type="caution">
    <text evidence="2">The sequence shown here is derived from an EMBL/GenBank/DDBJ whole genome shotgun (WGS) entry which is preliminary data.</text>
</comment>
<feature type="repeat" description="TPR" evidence="1">
    <location>
        <begin position="93"/>
        <end position="126"/>
    </location>
</feature>
<dbReference type="InterPro" id="IPR011989">
    <property type="entry name" value="ARM-like"/>
</dbReference>
<keyword evidence="1" id="KW-0802">TPR repeat</keyword>
<dbReference type="SUPFAM" id="SSF48371">
    <property type="entry name" value="ARM repeat"/>
    <property type="match status" value="1"/>
</dbReference>
<evidence type="ECO:0000313" key="3">
    <source>
        <dbReference type="Proteomes" id="UP001209878"/>
    </source>
</evidence>
<dbReference type="AlphaFoldDB" id="A0AAD9NKQ1"/>